<dbReference type="Proteomes" id="UP000799118">
    <property type="component" value="Unassembled WGS sequence"/>
</dbReference>
<organism evidence="1 2">
    <name type="scientific">Gymnopus androsaceus JB14</name>
    <dbReference type="NCBI Taxonomy" id="1447944"/>
    <lineage>
        <taxon>Eukaryota</taxon>
        <taxon>Fungi</taxon>
        <taxon>Dikarya</taxon>
        <taxon>Basidiomycota</taxon>
        <taxon>Agaricomycotina</taxon>
        <taxon>Agaricomycetes</taxon>
        <taxon>Agaricomycetidae</taxon>
        <taxon>Agaricales</taxon>
        <taxon>Marasmiineae</taxon>
        <taxon>Omphalotaceae</taxon>
        <taxon>Gymnopus</taxon>
    </lineage>
</organism>
<name>A0A6A4I382_9AGAR</name>
<reference evidence="1" key="1">
    <citation type="journal article" date="2019" name="Environ. Microbiol.">
        <title>Fungal ecological strategies reflected in gene transcription - a case study of two litter decomposers.</title>
        <authorList>
            <person name="Barbi F."/>
            <person name="Kohler A."/>
            <person name="Barry K."/>
            <person name="Baskaran P."/>
            <person name="Daum C."/>
            <person name="Fauchery L."/>
            <person name="Ihrmark K."/>
            <person name="Kuo A."/>
            <person name="LaButti K."/>
            <person name="Lipzen A."/>
            <person name="Morin E."/>
            <person name="Grigoriev I.V."/>
            <person name="Henrissat B."/>
            <person name="Lindahl B."/>
            <person name="Martin F."/>
        </authorList>
    </citation>
    <scope>NUCLEOTIDE SEQUENCE</scope>
    <source>
        <strain evidence="1">JB14</strain>
    </source>
</reference>
<accession>A0A6A4I382</accession>
<gene>
    <name evidence="1" type="ORF">BT96DRAFT_936095</name>
</gene>
<evidence type="ECO:0000313" key="2">
    <source>
        <dbReference type="Proteomes" id="UP000799118"/>
    </source>
</evidence>
<proteinExistence type="predicted"/>
<dbReference type="AlphaFoldDB" id="A0A6A4I382"/>
<protein>
    <submittedName>
        <fullName evidence="1">Uncharacterized protein</fullName>
    </submittedName>
</protein>
<keyword evidence="2" id="KW-1185">Reference proteome</keyword>
<evidence type="ECO:0000313" key="1">
    <source>
        <dbReference type="EMBL" id="KAE9403878.1"/>
    </source>
</evidence>
<sequence>MVEVQQVDILHRRICRKLYSSSHFRWNWNASESSTGTGAADVIEKMVGRRICAYSRSYISPMDVTGLRHNLHFQGKAVLESLATWTQLKHKVGSASTLCAWAVVKGLHSRRLQNKDKSERDQLQLRHVKWMPVVYTIGSASNNGDSRETARLQSKYSNMIAKMGYFGRLATAFYSE</sequence>
<dbReference type="EMBL" id="ML769421">
    <property type="protein sequence ID" value="KAE9403878.1"/>
    <property type="molecule type" value="Genomic_DNA"/>
</dbReference>